<organism evidence="1 2">
    <name type="scientific">Gossypium arboreum</name>
    <name type="common">Tree cotton</name>
    <name type="synonym">Gossypium nanking</name>
    <dbReference type="NCBI Taxonomy" id="29729"/>
    <lineage>
        <taxon>Eukaryota</taxon>
        <taxon>Viridiplantae</taxon>
        <taxon>Streptophyta</taxon>
        <taxon>Embryophyta</taxon>
        <taxon>Tracheophyta</taxon>
        <taxon>Spermatophyta</taxon>
        <taxon>Magnoliopsida</taxon>
        <taxon>eudicotyledons</taxon>
        <taxon>Gunneridae</taxon>
        <taxon>Pentapetalae</taxon>
        <taxon>rosids</taxon>
        <taxon>malvids</taxon>
        <taxon>Malvales</taxon>
        <taxon>Malvaceae</taxon>
        <taxon>Malvoideae</taxon>
        <taxon>Gossypium</taxon>
    </lineage>
</organism>
<gene>
    <name evidence="1" type="ORF">PVK06_012737</name>
</gene>
<sequence length="228" mass="25392">MANSTDSTSVDHFSPSFSSSRLIQTFPHHDTVKLDKKNFVQWQQHIKLITKGYELQGFLEAAKTAYDVWNIVNRLFATSTGAKISRIKHELHSLKKGTLPITKYIAKILNTCALLEALGSVVSEAEKVEETLPFQKLVDVLLKFKSRQLQVVQDVPMLANMAEALPVVAVTESNLRTGRSGHSSSGSRGCGFCPRIQCQICGRYRNLAQCCFYHFNLDYGGLSEPILA</sequence>
<reference evidence="1 2" key="1">
    <citation type="submission" date="2023-03" db="EMBL/GenBank/DDBJ databases">
        <title>WGS of Gossypium arboreum.</title>
        <authorList>
            <person name="Yu D."/>
        </authorList>
    </citation>
    <scope>NUCLEOTIDE SEQUENCE [LARGE SCALE GENOMIC DNA]</scope>
    <source>
        <tissue evidence="1">Leaf</tissue>
    </source>
</reference>
<dbReference type="PANTHER" id="PTHR47481">
    <property type="match status" value="1"/>
</dbReference>
<evidence type="ECO:0008006" key="3">
    <source>
        <dbReference type="Google" id="ProtNLM"/>
    </source>
</evidence>
<comment type="caution">
    <text evidence="1">The sequence shown here is derived from an EMBL/GenBank/DDBJ whole genome shotgun (WGS) entry which is preliminary data.</text>
</comment>
<evidence type="ECO:0000313" key="2">
    <source>
        <dbReference type="Proteomes" id="UP001358586"/>
    </source>
</evidence>
<proteinExistence type="predicted"/>
<accession>A0ABR0QD24</accession>
<keyword evidence="2" id="KW-1185">Reference proteome</keyword>
<name>A0ABR0QD24_GOSAR</name>
<dbReference type="Proteomes" id="UP001358586">
    <property type="component" value="Chromosome 4"/>
</dbReference>
<dbReference type="PANTHER" id="PTHR47481:SF10">
    <property type="entry name" value="COPIA-LIKE POLYPROTEIN_RETROTRANSPOSON"/>
    <property type="match status" value="1"/>
</dbReference>
<evidence type="ECO:0000313" key="1">
    <source>
        <dbReference type="EMBL" id="KAK5836931.1"/>
    </source>
</evidence>
<protein>
    <recommendedName>
        <fullName evidence="3">Retrotransposon Copia-like N-terminal domain-containing protein</fullName>
    </recommendedName>
</protein>
<dbReference type="EMBL" id="JARKNE010000004">
    <property type="protein sequence ID" value="KAK5836931.1"/>
    <property type="molecule type" value="Genomic_DNA"/>
</dbReference>